<evidence type="ECO:0000313" key="1">
    <source>
        <dbReference type="EMBL" id="PNH06836.1"/>
    </source>
</evidence>
<gene>
    <name evidence="1" type="ORF">TSOC_006743</name>
</gene>
<sequence>MTTMTPELWRGPIESMTGRIDNCCTPRDRHDTTASRHDGPVVVRRVADLLARFAPAVGRSWDDSQPLLPLLPASTPHSQLLPASCGAISPAAVAAVPGLGRAVRPRYFSLPQGMPCGGGLQEPAQAPLVVQLGFLSDHHPRDLNPDTLAHTRTRLRSAPTSTAGADERLAAHTLAANWGRSTAADTCGGDESPASACAYDPSMFHFPRPEAVTAPLCALQSWARGAMWAAQPSAERCAAEGQGQAQQQWPCAQQALGEAISVAPVAAATELSVVVVRLDQLDLGGCSSPPIAGWGRTRQGWGALLREAAQWPCLEEDEDEGEGRLGADGLWCGPADDFEPWGRAASEEEDAGMLLSPVLSGEQVTQALCLQQPPAPAAWVEESVTGDGETTATWAEGPFMYGISFQDEQRA</sequence>
<comment type="caution">
    <text evidence="1">The sequence shown here is derived from an EMBL/GenBank/DDBJ whole genome shotgun (WGS) entry which is preliminary data.</text>
</comment>
<protein>
    <submittedName>
        <fullName evidence="1">Uncharacterized protein</fullName>
    </submittedName>
</protein>
<evidence type="ECO:0000313" key="2">
    <source>
        <dbReference type="Proteomes" id="UP000236333"/>
    </source>
</evidence>
<organism evidence="1 2">
    <name type="scientific">Tetrabaena socialis</name>
    <dbReference type="NCBI Taxonomy" id="47790"/>
    <lineage>
        <taxon>Eukaryota</taxon>
        <taxon>Viridiplantae</taxon>
        <taxon>Chlorophyta</taxon>
        <taxon>core chlorophytes</taxon>
        <taxon>Chlorophyceae</taxon>
        <taxon>CS clade</taxon>
        <taxon>Chlamydomonadales</taxon>
        <taxon>Tetrabaenaceae</taxon>
        <taxon>Tetrabaena</taxon>
    </lineage>
</organism>
<reference evidence="1 2" key="1">
    <citation type="journal article" date="2017" name="Mol. Biol. Evol.">
        <title>The 4-celled Tetrabaena socialis nuclear genome reveals the essential components for genetic control of cell number at the origin of multicellularity in the volvocine lineage.</title>
        <authorList>
            <person name="Featherston J."/>
            <person name="Arakaki Y."/>
            <person name="Hanschen E.R."/>
            <person name="Ferris P.J."/>
            <person name="Michod R.E."/>
            <person name="Olson B.J.S.C."/>
            <person name="Nozaki H."/>
            <person name="Durand P.M."/>
        </authorList>
    </citation>
    <scope>NUCLEOTIDE SEQUENCE [LARGE SCALE GENOMIC DNA]</scope>
    <source>
        <strain evidence="1 2">NIES-571</strain>
    </source>
</reference>
<dbReference type="Proteomes" id="UP000236333">
    <property type="component" value="Unassembled WGS sequence"/>
</dbReference>
<accession>A0A2J8A2U5</accession>
<proteinExistence type="predicted"/>
<name>A0A2J8A2U5_9CHLO</name>
<dbReference type="AlphaFoldDB" id="A0A2J8A2U5"/>
<keyword evidence="2" id="KW-1185">Reference proteome</keyword>
<dbReference type="EMBL" id="PGGS01000212">
    <property type="protein sequence ID" value="PNH06836.1"/>
    <property type="molecule type" value="Genomic_DNA"/>
</dbReference>